<gene>
    <name evidence="4" type="ORF">CMQ_3002</name>
</gene>
<keyword evidence="3" id="KW-0472">Membrane</keyword>
<feature type="compositionally biased region" description="Low complexity" evidence="2">
    <location>
        <begin position="551"/>
        <end position="562"/>
    </location>
</feature>
<feature type="compositionally biased region" description="Low complexity" evidence="2">
    <location>
        <begin position="701"/>
        <end position="712"/>
    </location>
</feature>
<protein>
    <submittedName>
        <fullName evidence="4">Uncharacterized protein</fullName>
    </submittedName>
</protein>
<dbReference type="STRING" id="655863.F0XGE4"/>
<dbReference type="Proteomes" id="UP000007796">
    <property type="component" value="Unassembled WGS sequence"/>
</dbReference>
<feature type="region of interest" description="Disordered" evidence="2">
    <location>
        <begin position="1"/>
        <end position="182"/>
    </location>
</feature>
<feature type="compositionally biased region" description="Polar residues" evidence="2">
    <location>
        <begin position="64"/>
        <end position="77"/>
    </location>
</feature>
<dbReference type="GeneID" id="25976055"/>
<evidence type="ECO:0000256" key="1">
    <source>
        <dbReference type="SAM" id="Coils"/>
    </source>
</evidence>
<feature type="transmembrane region" description="Helical" evidence="3">
    <location>
        <begin position="780"/>
        <end position="801"/>
    </location>
</feature>
<feature type="compositionally biased region" description="Basic and acidic residues" evidence="2">
    <location>
        <begin position="136"/>
        <end position="178"/>
    </location>
</feature>
<keyword evidence="5" id="KW-1185">Reference proteome</keyword>
<keyword evidence="3" id="KW-1133">Transmembrane helix</keyword>
<keyword evidence="3" id="KW-0812">Transmembrane</keyword>
<reference evidence="4 5" key="1">
    <citation type="journal article" date="2011" name="Proc. Natl. Acad. Sci. U.S.A.">
        <title>Genome and transcriptome analyses of the mountain pine beetle-fungal symbiont Grosmannia clavigera, a lodgepole pine pathogen.</title>
        <authorList>
            <person name="DiGuistini S."/>
            <person name="Wang Y."/>
            <person name="Liao N.Y."/>
            <person name="Taylor G."/>
            <person name="Tanguay P."/>
            <person name="Feau N."/>
            <person name="Henrissat B."/>
            <person name="Chan S.K."/>
            <person name="Hesse-Orce U."/>
            <person name="Alamouti S.M."/>
            <person name="Tsui C.K.M."/>
            <person name="Docking R.T."/>
            <person name="Levasseur A."/>
            <person name="Haridas S."/>
            <person name="Robertson G."/>
            <person name="Birol I."/>
            <person name="Holt R.A."/>
            <person name="Marra M.A."/>
            <person name="Hamelin R.C."/>
            <person name="Hirst M."/>
            <person name="Jones S.J.M."/>
            <person name="Bohlmann J."/>
            <person name="Breuil C."/>
        </authorList>
    </citation>
    <scope>NUCLEOTIDE SEQUENCE [LARGE SCALE GENOMIC DNA]</scope>
    <source>
        <strain evidence="5">kw1407 / UAMH 11150</strain>
    </source>
</reference>
<feature type="compositionally biased region" description="Polar residues" evidence="2">
    <location>
        <begin position="90"/>
        <end position="99"/>
    </location>
</feature>
<dbReference type="HOGENOM" id="CLU_323655_0_0_1"/>
<feature type="compositionally biased region" description="Basic and acidic residues" evidence="2">
    <location>
        <begin position="24"/>
        <end position="33"/>
    </location>
</feature>
<dbReference type="eggNOG" id="ENOG502RM11">
    <property type="taxonomic scope" value="Eukaryota"/>
</dbReference>
<evidence type="ECO:0000313" key="5">
    <source>
        <dbReference type="Proteomes" id="UP000007796"/>
    </source>
</evidence>
<dbReference type="AlphaFoldDB" id="F0XGE4"/>
<feature type="compositionally biased region" description="Polar residues" evidence="2">
    <location>
        <begin position="34"/>
        <end position="50"/>
    </location>
</feature>
<evidence type="ECO:0000313" key="4">
    <source>
        <dbReference type="EMBL" id="EFX03073.1"/>
    </source>
</evidence>
<feature type="coiled-coil region" evidence="1">
    <location>
        <begin position="183"/>
        <end position="210"/>
    </location>
</feature>
<dbReference type="RefSeq" id="XP_014172555.1">
    <property type="nucleotide sequence ID" value="XM_014317080.1"/>
</dbReference>
<feature type="compositionally biased region" description="Basic and acidic residues" evidence="2">
    <location>
        <begin position="433"/>
        <end position="457"/>
    </location>
</feature>
<sequence>MTEPELHGLSKGRENLQETNVDAGENRDQHETLGTEQSSPKLAAQRSQSRPRPGTRPRRFQLGHSRNASLYGSSVGSAPSVEDDGDGIVTSMQLPSKTYTEALFSPPPPTPATDVKKIERAPTAGSEGIPTLVVSIHEDATDGRRSKAEAREEVEERRRESEEPRHTEAREPKMRHDLDDDSLEDNNEQLARLQAEIATLRGENAQLHDLFNAVNGELEELMLEDSDLQDALADDAAANDPRSAFRDGSEFGSQREATNQYLDDQDLLGPLARLVYLVKQFCRIRKWQREQQKTEQSVMASMDDPESLDNPGSPGLYQTASHQSIQLQDVWQDLPELMMQQSLSESTNFTDITLPDVLDTKRPIQAESAAVTGDEGETADEDQAASDGLYDSSSHSSVSDNSGTEGNMSDTELPAMDRLARVHDDDEGQDVVTRGKRDSTVSKRMPESAEESETVRELKEDINRVKNERDEALGATEHAMTERDVALDEREQFSQENEKLRRVLASLIDGQDDDGSASLWGLWPLVEEDEEAETGHKDGDHIVADDLQSAKTPKTPWMPKTPGASKSPKTPRTPWTKEGQRRQQALRDARVLLQTPPPLKSPFPLWHIHTGHVDRKWQRRQNAGSVLDIPQITLHLATAQQWENLAAVSVWLAVSCGVKDGPERVRGLWEGLRGGWLRKQTSHIKDHGHSDSSTDVQQLDTPTVLPPLSTRPSPLPPPTTSSRNIRDLSLTLSPSPTFPLSPRPSSRPSVAESSARLLTLLSNRRAHMQTTFPADAMAELLISLLVLSSVSVAIFVAFCTAAERRLWLDHNADCPRTYLHHHLQQYRPDTSTSTRLSFAGYDSLQEFSSAPAFQWCVCMPVPVDPRFVTVPLAEHAAYWRDWAGDVVRWMLAP</sequence>
<feature type="compositionally biased region" description="Low complexity" evidence="2">
    <location>
        <begin position="386"/>
        <end position="402"/>
    </location>
</feature>
<dbReference type="OrthoDB" id="10349852at2759"/>
<organism evidence="5">
    <name type="scientific">Grosmannia clavigera (strain kw1407 / UAMH 11150)</name>
    <name type="common">Blue stain fungus</name>
    <name type="synonym">Graphiocladiella clavigera</name>
    <dbReference type="NCBI Taxonomy" id="655863"/>
    <lineage>
        <taxon>Eukaryota</taxon>
        <taxon>Fungi</taxon>
        <taxon>Dikarya</taxon>
        <taxon>Ascomycota</taxon>
        <taxon>Pezizomycotina</taxon>
        <taxon>Sordariomycetes</taxon>
        <taxon>Sordariomycetidae</taxon>
        <taxon>Ophiostomatales</taxon>
        <taxon>Ophiostomataceae</taxon>
        <taxon>Leptographium</taxon>
    </lineage>
</organism>
<feature type="region of interest" description="Disordered" evidence="2">
    <location>
        <begin position="368"/>
        <end position="457"/>
    </location>
</feature>
<feature type="region of interest" description="Disordered" evidence="2">
    <location>
        <begin position="683"/>
        <end position="750"/>
    </location>
</feature>
<feature type="compositionally biased region" description="Basic and acidic residues" evidence="2">
    <location>
        <begin position="683"/>
        <end position="692"/>
    </location>
</feature>
<accession>F0XGE4</accession>
<keyword evidence="1" id="KW-0175">Coiled coil</keyword>
<feature type="compositionally biased region" description="Basic and acidic residues" evidence="2">
    <location>
        <begin position="1"/>
        <end position="16"/>
    </location>
</feature>
<evidence type="ECO:0000256" key="3">
    <source>
        <dbReference type="SAM" id="Phobius"/>
    </source>
</evidence>
<name>F0XGE4_GROCL</name>
<feature type="region of interest" description="Disordered" evidence="2">
    <location>
        <begin position="549"/>
        <end position="580"/>
    </location>
</feature>
<evidence type="ECO:0000256" key="2">
    <source>
        <dbReference type="SAM" id="MobiDB-lite"/>
    </source>
</evidence>
<feature type="region of interest" description="Disordered" evidence="2">
    <location>
        <begin position="295"/>
        <end position="321"/>
    </location>
</feature>
<dbReference type="EMBL" id="GL629769">
    <property type="protein sequence ID" value="EFX03073.1"/>
    <property type="molecule type" value="Genomic_DNA"/>
</dbReference>
<dbReference type="InParanoid" id="F0XGE4"/>
<proteinExistence type="predicted"/>
<feature type="compositionally biased region" description="Acidic residues" evidence="2">
    <location>
        <begin position="374"/>
        <end position="384"/>
    </location>
</feature>